<dbReference type="PANTHER" id="PTHR33442:SF5">
    <property type="entry name" value="BIFUNCTIONAL TRANS-3-HYDROXY-L-PROLINE DEHYDRATASE_2-EPIMERASE"/>
    <property type="match status" value="1"/>
</dbReference>
<evidence type="ECO:0000256" key="1">
    <source>
        <dbReference type="ARBA" id="ARBA00007529"/>
    </source>
</evidence>
<accession>A6BIN6</accession>
<dbReference type="InterPro" id="IPR008794">
    <property type="entry name" value="Pro_racemase_fam"/>
</dbReference>
<proteinExistence type="inferred from homology"/>
<dbReference type="Gene3D" id="3.10.310.10">
    <property type="entry name" value="Diaminopimelate Epimerase, Chain A, domain 1"/>
    <property type="match status" value="2"/>
</dbReference>
<organism evidence="2 3">
    <name type="scientific">Dorea longicatena DSM 13814</name>
    <dbReference type="NCBI Taxonomy" id="411462"/>
    <lineage>
        <taxon>Bacteria</taxon>
        <taxon>Bacillati</taxon>
        <taxon>Bacillota</taxon>
        <taxon>Clostridia</taxon>
        <taxon>Lachnospirales</taxon>
        <taxon>Lachnospiraceae</taxon>
        <taxon>Dorea</taxon>
    </lineage>
</organism>
<protein>
    <submittedName>
        <fullName evidence="2">Proline racemase</fullName>
        <ecNumber evidence="2">5.1.1.4</ecNumber>
    </submittedName>
</protein>
<sequence length="356" mass="39059">MNSIGYYKEVRIMKLEAKVNFDRFEEALQVVDAHTAGEFCRMVIGGFPEPEGSTMIEKKKWMEEKYDHVRTALMLEPRGHHDMFGAFLCEPIHEEADLGVIFMDTGGYLNMCGHCTIGAVTVALEAGLVECHEGENEVVLDAPAGIIRTKAHVKDGKVTDVTLTNVPAFIYKDNLTVNIDGVDIPYTISFGGSFFALVDTTKLDIGEINAKTVPAYTELGMKIRDKVNAEVKIQHPTLDITEVDLVEFYGPTPNPDQATMRNVVVFGDAQADRSPCGTGTSAKLATLHGWGELGIGEEFIYESFMGTRFKGVIKEETKIGDYDAVIPMITGSAYLTGVATYLIDSTDPLKYGFLVG</sequence>
<dbReference type="GO" id="GO:0018112">
    <property type="term" value="F:proline racemase activity"/>
    <property type="evidence" value="ECO:0007669"/>
    <property type="project" value="UniProtKB-EC"/>
</dbReference>
<dbReference type="Pfam" id="PF05544">
    <property type="entry name" value="Pro_racemase"/>
    <property type="match status" value="1"/>
</dbReference>
<reference evidence="2 3" key="1">
    <citation type="submission" date="2007-03" db="EMBL/GenBank/DDBJ databases">
        <authorList>
            <person name="Fulton L."/>
            <person name="Clifton S."/>
            <person name="Fulton B."/>
            <person name="Xu J."/>
            <person name="Minx P."/>
            <person name="Pepin K.H."/>
            <person name="Johnson M."/>
            <person name="Thiruvilangam P."/>
            <person name="Bhonagiri V."/>
            <person name="Nash W.E."/>
            <person name="Mardis E.R."/>
            <person name="Wilson R.K."/>
        </authorList>
    </citation>
    <scope>NUCLEOTIDE SEQUENCE [LARGE SCALE GENOMIC DNA]</scope>
    <source>
        <strain evidence="2 3">DSM 13814</strain>
    </source>
</reference>
<comment type="caution">
    <text evidence="2">The sequence shown here is derived from an EMBL/GenBank/DDBJ whole genome shotgun (WGS) entry which is preliminary data.</text>
</comment>
<keyword evidence="2" id="KW-0413">Isomerase</keyword>
<dbReference type="EC" id="5.1.1.4" evidence="2"/>
<dbReference type="SFLD" id="SFLDS00028">
    <property type="entry name" value="Proline_Racemase"/>
    <property type="match status" value="1"/>
</dbReference>
<dbReference type="PANTHER" id="PTHR33442">
    <property type="entry name" value="TRANS-3-HYDROXY-L-PROLINE DEHYDRATASE"/>
    <property type="match status" value="1"/>
</dbReference>
<dbReference type="eggNOG" id="COG3938">
    <property type="taxonomic scope" value="Bacteria"/>
</dbReference>
<dbReference type="FunFam" id="3.10.310.10:FF:000003">
    <property type="entry name" value="Proline racemase"/>
    <property type="match status" value="1"/>
</dbReference>
<dbReference type="GO" id="GO:0047580">
    <property type="term" value="F:4-hydroxyproline epimerase activity"/>
    <property type="evidence" value="ECO:0007669"/>
    <property type="project" value="TreeGrafter"/>
</dbReference>
<name>A6BIN6_9FIRM</name>
<dbReference type="SUPFAM" id="SSF54506">
    <property type="entry name" value="Diaminopimelate epimerase-like"/>
    <property type="match status" value="1"/>
</dbReference>
<dbReference type="EMBL" id="AAXB02000013">
    <property type="protein sequence ID" value="EDM62382.1"/>
    <property type="molecule type" value="Genomic_DNA"/>
</dbReference>
<comment type="similarity">
    <text evidence="1">Belongs to the proline racemase family.</text>
</comment>
<evidence type="ECO:0000313" key="2">
    <source>
        <dbReference type="EMBL" id="EDM62382.1"/>
    </source>
</evidence>
<dbReference type="HOGENOM" id="CLU_036729_0_0_9"/>
<evidence type="ECO:0000313" key="3">
    <source>
        <dbReference type="Proteomes" id="UP000004016"/>
    </source>
</evidence>
<dbReference type="PIRSF" id="PIRSF029792">
    <property type="entry name" value="Pro_racemase"/>
    <property type="match status" value="1"/>
</dbReference>
<dbReference type="AlphaFoldDB" id="A6BIN6"/>
<reference evidence="2 3" key="2">
    <citation type="submission" date="2007-04" db="EMBL/GenBank/DDBJ databases">
        <title>Draft genome sequence of Dorea longicatena (DSM 13814).</title>
        <authorList>
            <person name="Sudarsanam P."/>
            <person name="Ley R."/>
            <person name="Guruge J."/>
            <person name="Turnbaugh P.J."/>
            <person name="Mahowald M."/>
            <person name="Liep D."/>
            <person name="Gordon J."/>
        </authorList>
    </citation>
    <scope>NUCLEOTIDE SEQUENCE [LARGE SCALE GENOMIC DNA]</scope>
    <source>
        <strain evidence="2 3">DSM 13814</strain>
    </source>
</reference>
<gene>
    <name evidence="2" type="ORF">DORLON_02173</name>
</gene>
<dbReference type="Proteomes" id="UP000004016">
    <property type="component" value="Unassembled WGS sequence"/>
</dbReference>